<evidence type="ECO:0000313" key="4">
    <source>
        <dbReference type="Proteomes" id="UP000215914"/>
    </source>
</evidence>
<reference evidence="2" key="3">
    <citation type="submission" date="2020-06" db="EMBL/GenBank/DDBJ databases">
        <title>Helianthus annuus Genome sequencing and assembly Release 2.</title>
        <authorList>
            <person name="Gouzy J."/>
            <person name="Langlade N."/>
            <person name="Munos S."/>
        </authorList>
    </citation>
    <scope>NUCLEOTIDE SEQUENCE</scope>
    <source>
        <tissue evidence="2">Leaves</tissue>
    </source>
</reference>
<evidence type="ECO:0000313" key="2">
    <source>
        <dbReference type="EMBL" id="KAF5772116.1"/>
    </source>
</evidence>
<feature type="compositionally biased region" description="Basic and acidic residues" evidence="1">
    <location>
        <begin position="99"/>
        <end position="117"/>
    </location>
</feature>
<feature type="compositionally biased region" description="Polar residues" evidence="1">
    <location>
        <begin position="1"/>
        <end position="11"/>
    </location>
</feature>
<dbReference type="InParanoid" id="A0A251STJ4"/>
<organism evidence="3 4">
    <name type="scientific">Helianthus annuus</name>
    <name type="common">Common sunflower</name>
    <dbReference type="NCBI Taxonomy" id="4232"/>
    <lineage>
        <taxon>Eukaryota</taxon>
        <taxon>Viridiplantae</taxon>
        <taxon>Streptophyta</taxon>
        <taxon>Embryophyta</taxon>
        <taxon>Tracheophyta</taxon>
        <taxon>Spermatophyta</taxon>
        <taxon>Magnoliopsida</taxon>
        <taxon>eudicotyledons</taxon>
        <taxon>Gunneridae</taxon>
        <taxon>Pentapetalae</taxon>
        <taxon>asterids</taxon>
        <taxon>campanulids</taxon>
        <taxon>Asterales</taxon>
        <taxon>Asteraceae</taxon>
        <taxon>Asteroideae</taxon>
        <taxon>Heliantheae alliance</taxon>
        <taxon>Heliantheae</taxon>
        <taxon>Helianthus</taxon>
    </lineage>
</organism>
<reference evidence="2 4" key="1">
    <citation type="journal article" date="2017" name="Nature">
        <title>The sunflower genome provides insights into oil metabolism, flowering and Asterid evolution.</title>
        <authorList>
            <person name="Badouin H."/>
            <person name="Gouzy J."/>
            <person name="Grassa C.J."/>
            <person name="Murat F."/>
            <person name="Staton S.E."/>
            <person name="Cottret L."/>
            <person name="Lelandais-Briere C."/>
            <person name="Owens G.L."/>
            <person name="Carrere S."/>
            <person name="Mayjonade B."/>
            <person name="Legrand L."/>
            <person name="Gill N."/>
            <person name="Kane N.C."/>
            <person name="Bowers J.E."/>
            <person name="Hubner S."/>
            <person name="Bellec A."/>
            <person name="Berard A."/>
            <person name="Berges H."/>
            <person name="Blanchet N."/>
            <person name="Boniface M.C."/>
            <person name="Brunel D."/>
            <person name="Catrice O."/>
            <person name="Chaidir N."/>
            <person name="Claudel C."/>
            <person name="Donnadieu C."/>
            <person name="Faraut T."/>
            <person name="Fievet G."/>
            <person name="Helmstetter N."/>
            <person name="King M."/>
            <person name="Knapp S.J."/>
            <person name="Lai Z."/>
            <person name="Le Paslier M.C."/>
            <person name="Lippi Y."/>
            <person name="Lorenzon L."/>
            <person name="Mandel J.R."/>
            <person name="Marage G."/>
            <person name="Marchand G."/>
            <person name="Marquand E."/>
            <person name="Bret-Mestries E."/>
            <person name="Morien E."/>
            <person name="Nambeesan S."/>
            <person name="Nguyen T."/>
            <person name="Pegot-Espagnet P."/>
            <person name="Pouilly N."/>
            <person name="Raftis F."/>
            <person name="Sallet E."/>
            <person name="Schiex T."/>
            <person name="Thomas J."/>
            <person name="Vandecasteele C."/>
            <person name="Vares D."/>
            <person name="Vear F."/>
            <person name="Vautrin S."/>
            <person name="Crespi M."/>
            <person name="Mangin B."/>
            <person name="Burke J.M."/>
            <person name="Salse J."/>
            <person name="Munos S."/>
            <person name="Vincourt P."/>
            <person name="Rieseberg L.H."/>
            <person name="Langlade N.B."/>
        </authorList>
    </citation>
    <scope>NUCLEOTIDE SEQUENCE [LARGE SCALE GENOMIC DNA]</scope>
    <source>
        <strain evidence="4">cv. SF193</strain>
        <tissue evidence="2">Leaves</tissue>
    </source>
</reference>
<proteinExistence type="predicted"/>
<feature type="region of interest" description="Disordered" evidence="1">
    <location>
        <begin position="98"/>
        <end position="117"/>
    </location>
</feature>
<feature type="region of interest" description="Disordered" evidence="1">
    <location>
        <begin position="1"/>
        <end position="73"/>
    </location>
</feature>
<keyword evidence="4" id="KW-1185">Reference proteome</keyword>
<reference evidence="3" key="2">
    <citation type="submission" date="2017-02" db="EMBL/GenBank/DDBJ databases">
        <title>Sunflower complete genome.</title>
        <authorList>
            <person name="Langlade N."/>
            <person name="Munos S."/>
        </authorList>
    </citation>
    <scope>NUCLEOTIDE SEQUENCE [LARGE SCALE GENOMIC DNA]</scope>
    <source>
        <tissue evidence="3">Leaves</tissue>
    </source>
</reference>
<dbReference type="Proteomes" id="UP000215914">
    <property type="component" value="Chromosome 13"/>
</dbReference>
<evidence type="ECO:0000256" key="1">
    <source>
        <dbReference type="SAM" id="MobiDB-lite"/>
    </source>
</evidence>
<name>A0A251STJ4_HELAN</name>
<protein>
    <submittedName>
        <fullName evidence="3">Uncharacterized protein</fullName>
    </submittedName>
</protein>
<evidence type="ECO:0000313" key="3">
    <source>
        <dbReference type="EMBL" id="OTG00871.1"/>
    </source>
</evidence>
<sequence>MMVMQMGSSSAGKPYISPATGAGCQPVLRRPAPPANPKKPTDNLRHTPSSSFSPFTGDFSVTHHHPSSPRLTTTSPYNHLLPLFFPAAVAVSFRRQAKRERDVVVIRSADSTRLESP</sequence>
<accession>A0A251STJ4</accession>
<gene>
    <name evidence="3" type="ORF">HannXRQ_Chr13g0395871</name>
    <name evidence="2" type="ORF">HanXRQr2_Chr13g0572971</name>
</gene>
<dbReference type="EMBL" id="CM007902">
    <property type="protein sequence ID" value="OTG00871.1"/>
    <property type="molecule type" value="Genomic_DNA"/>
</dbReference>
<dbReference type="AlphaFoldDB" id="A0A251STJ4"/>
<dbReference type="Gramene" id="mRNA:HanXRQr2_Chr13g0572971">
    <property type="protein sequence ID" value="mRNA:HanXRQr2_Chr13g0572971"/>
    <property type="gene ID" value="HanXRQr2_Chr13g0572971"/>
</dbReference>
<dbReference type="EMBL" id="MNCJ02000328">
    <property type="protein sequence ID" value="KAF5772116.1"/>
    <property type="molecule type" value="Genomic_DNA"/>
</dbReference>